<name>A0A336K2V7_CULSO</name>
<feature type="compositionally biased region" description="Basic residues" evidence="12">
    <location>
        <begin position="1605"/>
        <end position="1627"/>
    </location>
</feature>
<dbReference type="OMA" id="EERCHIS"/>
<dbReference type="EMBL" id="UFQS01000007">
    <property type="protein sequence ID" value="SSW97103.1"/>
    <property type="molecule type" value="Genomic_DNA"/>
</dbReference>
<feature type="region of interest" description="Disordered" evidence="12">
    <location>
        <begin position="1601"/>
        <end position="1641"/>
    </location>
</feature>
<evidence type="ECO:0000313" key="15">
    <source>
        <dbReference type="EMBL" id="SSX17489.1"/>
    </source>
</evidence>
<organism evidence="14">
    <name type="scientific">Culicoides sonorensis</name>
    <name type="common">Biting midge</name>
    <dbReference type="NCBI Taxonomy" id="179676"/>
    <lineage>
        <taxon>Eukaryota</taxon>
        <taxon>Metazoa</taxon>
        <taxon>Ecdysozoa</taxon>
        <taxon>Arthropoda</taxon>
        <taxon>Hexapoda</taxon>
        <taxon>Insecta</taxon>
        <taxon>Pterygota</taxon>
        <taxon>Neoptera</taxon>
        <taxon>Endopterygota</taxon>
        <taxon>Diptera</taxon>
        <taxon>Nematocera</taxon>
        <taxon>Chironomoidea</taxon>
        <taxon>Ceratopogonidae</taxon>
        <taxon>Ceratopogoninae</taxon>
        <taxon>Culicoides</taxon>
        <taxon>Monoculicoides</taxon>
    </lineage>
</organism>
<dbReference type="Pfam" id="PF12851">
    <property type="entry name" value="Tet_JBP"/>
    <property type="match status" value="1"/>
</dbReference>
<dbReference type="InterPro" id="IPR040175">
    <property type="entry name" value="TET1/2/3"/>
</dbReference>
<feature type="compositionally biased region" description="Low complexity" evidence="12">
    <location>
        <begin position="648"/>
        <end position="658"/>
    </location>
</feature>
<feature type="compositionally biased region" description="Basic and acidic residues" evidence="12">
    <location>
        <begin position="383"/>
        <end position="395"/>
    </location>
</feature>
<evidence type="ECO:0000256" key="10">
    <source>
        <dbReference type="ARBA" id="ARBA00049431"/>
    </source>
</evidence>
<evidence type="ECO:0000313" key="14">
    <source>
        <dbReference type="EMBL" id="SSW97103.1"/>
    </source>
</evidence>
<gene>
    <name evidence="14" type="primary">CSON014428</name>
</gene>
<feature type="region of interest" description="Disordered" evidence="12">
    <location>
        <begin position="1066"/>
        <end position="1195"/>
    </location>
</feature>
<dbReference type="SMART" id="SM01333">
    <property type="entry name" value="Tet_JBP"/>
    <property type="match status" value="1"/>
</dbReference>
<reference evidence="14" key="1">
    <citation type="submission" date="2018-04" db="EMBL/GenBank/DDBJ databases">
        <authorList>
            <person name="Go L.Y."/>
            <person name="Mitchell J.A."/>
        </authorList>
    </citation>
    <scope>NUCLEOTIDE SEQUENCE</scope>
    <source>
        <tissue evidence="14">Whole organism</tissue>
    </source>
</reference>
<dbReference type="GO" id="GO:0008270">
    <property type="term" value="F:zinc ion binding"/>
    <property type="evidence" value="ECO:0007669"/>
    <property type="project" value="UniProtKB-UniRule"/>
</dbReference>
<dbReference type="GO" id="GO:0005694">
    <property type="term" value="C:chromosome"/>
    <property type="evidence" value="ECO:0007669"/>
    <property type="project" value="UniProtKB-SubCell"/>
</dbReference>
<comment type="similarity">
    <text evidence="2 11">Belongs to the TET family.</text>
</comment>
<feature type="compositionally biased region" description="Basic and acidic residues" evidence="12">
    <location>
        <begin position="699"/>
        <end position="736"/>
    </location>
</feature>
<evidence type="ECO:0000256" key="1">
    <source>
        <dbReference type="ARBA" id="ARBA00004286"/>
    </source>
</evidence>
<evidence type="ECO:0000256" key="12">
    <source>
        <dbReference type="SAM" id="MobiDB-lite"/>
    </source>
</evidence>
<feature type="region of interest" description="Disordered" evidence="12">
    <location>
        <begin position="534"/>
        <end position="554"/>
    </location>
</feature>
<feature type="region of interest" description="Disordered" evidence="12">
    <location>
        <begin position="1503"/>
        <end position="1539"/>
    </location>
</feature>
<dbReference type="GO" id="GO:0005634">
    <property type="term" value="C:nucleus"/>
    <property type="evidence" value="ECO:0007669"/>
    <property type="project" value="UniProtKB-UniRule"/>
</dbReference>
<feature type="compositionally biased region" description="Basic residues" evidence="12">
    <location>
        <begin position="689"/>
        <end position="698"/>
    </location>
</feature>
<feature type="compositionally biased region" description="Acidic residues" evidence="12">
    <location>
        <begin position="1086"/>
        <end position="1096"/>
    </location>
</feature>
<feature type="domain" description="Methylcytosine dioxygenase TET1-3 oxygenase" evidence="13">
    <location>
        <begin position="904"/>
        <end position="1463"/>
    </location>
</feature>
<dbReference type="VEuPathDB" id="VectorBase:CSON014428"/>
<accession>A0A336K2V7</accession>
<evidence type="ECO:0000256" key="7">
    <source>
        <dbReference type="ARBA" id="ARBA00023002"/>
    </source>
</evidence>
<feature type="compositionally biased region" description="Basic and acidic residues" evidence="12">
    <location>
        <begin position="453"/>
        <end position="465"/>
    </location>
</feature>
<dbReference type="EC" id="1.14.11.80" evidence="11"/>
<keyword evidence="5 11" id="KW-0862">Zinc</keyword>
<feature type="compositionally biased region" description="Low complexity" evidence="12">
    <location>
        <begin position="166"/>
        <end position="187"/>
    </location>
</feature>
<feature type="region of interest" description="Disordered" evidence="12">
    <location>
        <begin position="122"/>
        <end position="279"/>
    </location>
</feature>
<feature type="region of interest" description="Disordered" evidence="12">
    <location>
        <begin position="297"/>
        <end position="465"/>
    </location>
</feature>
<evidence type="ECO:0000259" key="13">
    <source>
        <dbReference type="SMART" id="SM01333"/>
    </source>
</evidence>
<dbReference type="GO" id="GO:0141166">
    <property type="term" value="P:chromosomal 5-methylcytosine DNA demethylation pathway"/>
    <property type="evidence" value="ECO:0007669"/>
    <property type="project" value="UniProtKB-UniRule"/>
</dbReference>
<keyword evidence="7 11" id="KW-0560">Oxidoreductase</keyword>
<feature type="compositionally biased region" description="Low complexity" evidence="12">
    <location>
        <begin position="332"/>
        <end position="342"/>
    </location>
</feature>
<dbReference type="GO" id="GO:0070579">
    <property type="term" value="F:DNA 5-methylcytosine dioxygenase activity"/>
    <property type="evidence" value="ECO:0007669"/>
    <property type="project" value="UniProtKB-UniRule"/>
</dbReference>
<feature type="region of interest" description="Disordered" evidence="12">
    <location>
        <begin position="582"/>
        <end position="736"/>
    </location>
</feature>
<comment type="cofactor">
    <cofactor evidence="11">
        <name>Zn(2+)</name>
        <dbReference type="ChEBI" id="CHEBI:29105"/>
    </cofactor>
    <text evidence="11">The zinc ions have a structural role.</text>
</comment>
<evidence type="ECO:0000256" key="3">
    <source>
        <dbReference type="ARBA" id="ARBA00022454"/>
    </source>
</evidence>
<evidence type="ECO:0000256" key="4">
    <source>
        <dbReference type="ARBA" id="ARBA00022723"/>
    </source>
</evidence>
<comment type="function">
    <text evidence="11">Dioxygenase that catalyzes the conversion of the modified genomic base 5-methylcytosine (5mC) into 5-hydroxymethylcytosine (5hmC) and plays a key role in epigenetic chromatin reprogramming during embryonic development.</text>
</comment>
<feature type="compositionally biased region" description="Basic and acidic residues" evidence="12">
    <location>
        <begin position="659"/>
        <end position="688"/>
    </location>
</feature>
<dbReference type="GO" id="GO:0045944">
    <property type="term" value="P:positive regulation of transcription by RNA polymerase II"/>
    <property type="evidence" value="ECO:0007669"/>
    <property type="project" value="TreeGrafter"/>
</dbReference>
<protein>
    <recommendedName>
        <fullName evidence="11">Methylcytosine dioxygenase TET</fullName>
        <ecNumber evidence="11">1.14.11.80</ecNumber>
    </recommendedName>
</protein>
<keyword evidence="4 11" id="KW-0479">Metal-binding</keyword>
<dbReference type="InterPro" id="IPR046942">
    <property type="entry name" value="TET_oxygenase"/>
</dbReference>
<feature type="compositionally biased region" description="Low complexity" evidence="12">
    <location>
        <begin position="484"/>
        <end position="500"/>
    </location>
</feature>
<comment type="catalytic activity">
    <reaction evidence="9 11">
        <text>a 5-formyl-2'-deoxycytidine in DNA + 2-oxoglutarate + O2 = a 5-carboxyl-2'-deoxycytidine in DNA + succinate + CO2 + H(+)</text>
        <dbReference type="Rhea" id="RHEA:53832"/>
        <dbReference type="Rhea" id="RHEA-COMP:13656"/>
        <dbReference type="Rhea" id="RHEA-COMP:13657"/>
        <dbReference type="ChEBI" id="CHEBI:15378"/>
        <dbReference type="ChEBI" id="CHEBI:15379"/>
        <dbReference type="ChEBI" id="CHEBI:16526"/>
        <dbReference type="ChEBI" id="CHEBI:16810"/>
        <dbReference type="ChEBI" id="CHEBI:30031"/>
        <dbReference type="ChEBI" id="CHEBI:137731"/>
        <dbReference type="ChEBI" id="CHEBI:137732"/>
        <dbReference type="EC" id="1.14.11.80"/>
    </reaction>
</comment>
<reference evidence="15" key="2">
    <citation type="submission" date="2018-07" db="EMBL/GenBank/DDBJ databases">
        <authorList>
            <person name="Quirk P.G."/>
            <person name="Krulwich T.A."/>
        </authorList>
    </citation>
    <scope>NUCLEOTIDE SEQUENCE</scope>
</reference>
<keyword evidence="6 11" id="KW-0223">Dioxygenase</keyword>
<feature type="compositionally biased region" description="Low complexity" evidence="12">
    <location>
        <begin position="1521"/>
        <end position="1535"/>
    </location>
</feature>
<feature type="region of interest" description="Disordered" evidence="12">
    <location>
        <begin position="1249"/>
        <end position="1283"/>
    </location>
</feature>
<keyword evidence="8 11" id="KW-0408">Iron</keyword>
<dbReference type="PANTHER" id="PTHR23358">
    <property type="entry name" value="METHYLCYTOSINE DIOXYGENASE TET"/>
    <property type="match status" value="1"/>
</dbReference>
<comment type="cofactor">
    <cofactor evidence="11">
        <name>Fe(2+)</name>
        <dbReference type="ChEBI" id="CHEBI:29033"/>
    </cofactor>
    <text evidence="11">Binds 1 Fe(2+) ion per subunit.</text>
</comment>
<comment type="subcellular location">
    <subcellularLocation>
        <location evidence="1">Chromosome</location>
    </subcellularLocation>
</comment>
<feature type="compositionally biased region" description="Polar residues" evidence="12">
    <location>
        <begin position="188"/>
        <end position="279"/>
    </location>
</feature>
<feature type="compositionally biased region" description="Polar residues" evidence="12">
    <location>
        <begin position="307"/>
        <end position="321"/>
    </location>
</feature>
<evidence type="ECO:0000256" key="8">
    <source>
        <dbReference type="ARBA" id="ARBA00023004"/>
    </source>
</evidence>
<dbReference type="EMBL" id="UFQT01000007">
    <property type="protein sequence ID" value="SSX17489.1"/>
    <property type="molecule type" value="Genomic_DNA"/>
</dbReference>
<feature type="compositionally biased region" description="Low complexity" evidence="12">
    <location>
        <begin position="1265"/>
        <end position="1277"/>
    </location>
</feature>
<evidence type="ECO:0000256" key="2">
    <source>
        <dbReference type="ARBA" id="ARBA00007502"/>
    </source>
</evidence>
<comment type="catalytic activity">
    <reaction evidence="11">
        <text>a 5-methyl-2'-deoxycytidine in DNA + 2-oxoglutarate + O2 = a 5-hydroxymethyl-2'-deoxycytidine in DNA + succinate + CO2</text>
        <dbReference type="Rhea" id="RHEA:52636"/>
        <dbReference type="Rhea" id="RHEA-COMP:11370"/>
        <dbReference type="Rhea" id="RHEA-COMP:13315"/>
        <dbReference type="ChEBI" id="CHEBI:15379"/>
        <dbReference type="ChEBI" id="CHEBI:16526"/>
        <dbReference type="ChEBI" id="CHEBI:16810"/>
        <dbReference type="ChEBI" id="CHEBI:30031"/>
        <dbReference type="ChEBI" id="CHEBI:85454"/>
        <dbReference type="ChEBI" id="CHEBI:136731"/>
        <dbReference type="EC" id="1.14.11.80"/>
    </reaction>
</comment>
<dbReference type="PANTHER" id="PTHR23358:SF6">
    <property type="entry name" value="METHYLCYTOSINE DIOXYGENASE TET"/>
    <property type="match status" value="1"/>
</dbReference>
<feature type="compositionally biased region" description="Polar residues" evidence="12">
    <location>
        <begin position="501"/>
        <end position="518"/>
    </location>
</feature>
<dbReference type="InterPro" id="IPR024779">
    <property type="entry name" value="2OGFeDO_JBP1/TET_oxygenase_dom"/>
</dbReference>
<feature type="region of interest" description="Disordered" evidence="12">
    <location>
        <begin position="483"/>
        <end position="518"/>
    </location>
</feature>
<feature type="compositionally biased region" description="Basic and acidic residues" evidence="12">
    <location>
        <begin position="437"/>
        <end position="446"/>
    </location>
</feature>
<feature type="compositionally biased region" description="Low complexity" evidence="12">
    <location>
        <begin position="1133"/>
        <end position="1183"/>
    </location>
</feature>
<keyword evidence="3" id="KW-0158">Chromosome</keyword>
<sequence length="1685" mass="187377">MKDQSQQPMTPMAFYPTWQADPTQGWQNQFIQQIPQNTPTITPLGGSLDFQPQSYAYQANSYVQTGLGFDPNYGRPTYASPVQRYDVMSNQLPLSNQVSLQSVNFAPTVTYAGQVSSGPTLLLGGSQNGGDSTKQLSGNDMPGYPRVSNVPQRSLNCNGYPGSEYSGTQQSTSTNNTTQSSGSSSTSMQPPTILQSPSRSRPNSNQQIYSPSHLNNSLSMQGSYNSSPSHNTTTPAPGNSSVYGQQLQDNQNGQSPSNGNTQQPDWTWNNGMPQQNDMFSQSDRVNLNTRLKTMILNKGDSNDDTTKLSNDPSQQAQQTGHFLSYSHHLRDTSNSMNDNNTTVPEQPGTDTFGRGGISESWNFQQKTSKKHQDFEQKQQSIEKNIEDSSRRDNSSTDKYSSSSYYGSSSSKSNNNSSSNDKMQPQKTKSPNKSYSTKTDKIKRENTFDPYDFDANRVKQEDTARPEAFEKNYQSFIKYADFVDQQQQQQQQQSQQTQPAQDSSKLGTESQPNYYLPSYNYSGFQPYPTYSQGYTNLTPNSYTPQETPGINQSSNSAFMATNQTTTATTTNFEQQIPAHTYPKICGTTNNNQPTNASNTSTTKSDGDISQDSGTLTPKIEPEYSSELSQAETPTVAETQSTAGVSDPENNSNTDTNTNSKPEEKKPVKEEKEKTPKVKKEVTDGKDPAKPKPKRVRNKNKNKDKNKDKDKEEKAVEPKPEEKKEIVETKAMKKAKDPLSIKPELPNCDCFKDEKSPPEPGSYYTHLGCAASLADLRKEIEGRVGITGKQLRIEKVIYTGKEGKSSQGCPVAKWVIRRVDPEEKLLYIVKHRKGHKCKATWLVISIVVWDGVPPHEADSVYRMLIHKLNKFGLPTTRRCATNENRTCACQGLDPETCGVSYSFGCSWSMYYNGCKYARSKTVRKFRLSVKNEEAEIEERMNILATMLSPIYSMVAPKSYDNQTQHERDAYDCRLGLKPGKPFSGVTCCLDFCAHTHRDLHNMQDGCTVQAILLKPRPYGMPPDDEQLHVLPMYTMDTTDEFDDEEAQKKKNETGACKLLDKFPTEVRVRSTPLQPCRRHGKKRNNGKDDEEGLGDEIPDASPDLSKSDKKDGKKSKKGEKEKATTPTPVVPPKTPTNTSSNSNTMSPRAATPNSLTNNSNSNSAFSTPPSSQQTQSQPQQQAQQPIANKPPGSTSLIDMASMIDNFTDAQLQSNQISSTVLDSPYAAYDYNLGTYVDTRTYYNQWPDYGYGNRKSEDIPDTTTRPGSNSSNSAFSPSISEPKTPTNFTNLEDFKPGFHQAERGFVKPKPPEYHTGYGYHTPSYPNPTYPYNPYENPYNSYNYNYGQSYQPYSYTPGPMPPPGPTSVPTPPNWSLYPHANPAAAVPNPVPIMKAPEPPKETLGEVKEVNDNLDCFEDPQMGGVAIALQHGSLIIECAKLEMHSTTALKHPNRLNPTRMSLIFYQHRNLNRRAHGTAEWAEKMRLKKLGLSAGDEEMLMMDDDIKDEPLDEFEDPDAHWGASRMSGSSKSSKSSSSSLSHHPQMLAQKPINKVVNHTNNDQSSIRYHHHIPHQQHHPSNIMQSPNNHHAMGVAGTMPPHIPSGYATHHQPTHHTTHHHHHQSSNHHHHLHHGAGGASHTSPNCLTRTTTSWTTQFPMHPCITTGPYYEGQAAAAAMGLALDPNMQPPPT</sequence>
<proteinExistence type="inferred from homology"/>
<feature type="compositionally biased region" description="Polar residues" evidence="12">
    <location>
        <begin position="129"/>
        <end position="138"/>
    </location>
</feature>
<evidence type="ECO:0000256" key="9">
    <source>
        <dbReference type="ARBA" id="ARBA00047840"/>
    </source>
</evidence>
<dbReference type="GO" id="GO:0040029">
    <property type="term" value="P:epigenetic regulation of gene expression"/>
    <property type="evidence" value="ECO:0007669"/>
    <property type="project" value="InterPro"/>
</dbReference>
<feature type="compositionally biased region" description="Polar residues" evidence="12">
    <location>
        <begin position="624"/>
        <end position="642"/>
    </location>
</feature>
<evidence type="ECO:0000256" key="6">
    <source>
        <dbReference type="ARBA" id="ARBA00022964"/>
    </source>
</evidence>
<evidence type="ECO:0000256" key="11">
    <source>
        <dbReference type="RuleBase" id="RU367064"/>
    </source>
</evidence>
<evidence type="ECO:0000256" key="5">
    <source>
        <dbReference type="ARBA" id="ARBA00022833"/>
    </source>
</evidence>
<feature type="compositionally biased region" description="Low complexity" evidence="12">
    <location>
        <begin position="396"/>
        <end position="421"/>
    </location>
</feature>
<comment type="catalytic activity">
    <reaction evidence="10 11">
        <text>a 5-hydroxymethyl-2'-deoxycytidine in DNA + 2-oxoglutarate + O2 = a 5-formyl-2'-deoxycytidine in DNA + succinate + CO2 + H2O</text>
        <dbReference type="Rhea" id="RHEA:53828"/>
        <dbReference type="Rhea" id="RHEA-COMP:13315"/>
        <dbReference type="Rhea" id="RHEA-COMP:13656"/>
        <dbReference type="ChEBI" id="CHEBI:15377"/>
        <dbReference type="ChEBI" id="CHEBI:15379"/>
        <dbReference type="ChEBI" id="CHEBI:16526"/>
        <dbReference type="ChEBI" id="CHEBI:16810"/>
        <dbReference type="ChEBI" id="CHEBI:30031"/>
        <dbReference type="ChEBI" id="CHEBI:136731"/>
        <dbReference type="ChEBI" id="CHEBI:137731"/>
        <dbReference type="EC" id="1.14.11.80"/>
    </reaction>
</comment>
<feature type="compositionally biased region" description="Polar residues" evidence="12">
    <location>
        <begin position="585"/>
        <end position="614"/>
    </location>
</feature>
<feature type="compositionally biased region" description="Polar residues" evidence="12">
    <location>
        <begin position="422"/>
        <end position="436"/>
    </location>
</feature>